<proteinExistence type="predicted"/>
<evidence type="ECO:0000256" key="1">
    <source>
        <dbReference type="SAM" id="Phobius"/>
    </source>
</evidence>
<keyword evidence="3" id="KW-1185">Reference proteome</keyword>
<dbReference type="Proteomes" id="UP001500016">
    <property type="component" value="Unassembled WGS sequence"/>
</dbReference>
<evidence type="ECO:0008006" key="4">
    <source>
        <dbReference type="Google" id="ProtNLM"/>
    </source>
</evidence>
<evidence type="ECO:0000313" key="2">
    <source>
        <dbReference type="EMBL" id="GAA2061470.1"/>
    </source>
</evidence>
<protein>
    <recommendedName>
        <fullName evidence="4">DUF998 domain-containing protein</fullName>
    </recommendedName>
</protein>
<evidence type="ECO:0000313" key="3">
    <source>
        <dbReference type="Proteomes" id="UP001500016"/>
    </source>
</evidence>
<comment type="caution">
    <text evidence="2">The sequence shown here is derived from an EMBL/GenBank/DDBJ whole genome shotgun (WGS) entry which is preliminary data.</text>
</comment>
<feature type="transmembrane region" description="Helical" evidence="1">
    <location>
        <begin position="52"/>
        <end position="69"/>
    </location>
</feature>
<gene>
    <name evidence="2" type="ORF">GCM10009801_03830</name>
</gene>
<keyword evidence="1" id="KW-0812">Transmembrane</keyword>
<dbReference type="EMBL" id="BAAAPE010000001">
    <property type="protein sequence ID" value="GAA2061470.1"/>
    <property type="molecule type" value="Genomic_DNA"/>
</dbReference>
<organism evidence="2 3">
    <name type="scientific">Streptomyces albiaxialis</name>
    <dbReference type="NCBI Taxonomy" id="329523"/>
    <lineage>
        <taxon>Bacteria</taxon>
        <taxon>Bacillati</taxon>
        <taxon>Actinomycetota</taxon>
        <taxon>Actinomycetes</taxon>
        <taxon>Kitasatosporales</taxon>
        <taxon>Streptomycetaceae</taxon>
        <taxon>Streptomyces</taxon>
    </lineage>
</organism>
<dbReference type="RefSeq" id="WP_344523215.1">
    <property type="nucleotide sequence ID" value="NZ_BAAAPE010000001.1"/>
</dbReference>
<keyword evidence="1" id="KW-0472">Membrane</keyword>
<sequence>MGLGNLGLLCAARAPRGRALALALGAAATTAAALFFTQHDPLGLGPGLLERFAAYGTGVWTCVQGAALLRATRATRRRPSGAR</sequence>
<accession>A0ABP5H322</accession>
<reference evidence="3" key="1">
    <citation type="journal article" date="2019" name="Int. J. Syst. Evol. Microbiol.">
        <title>The Global Catalogue of Microorganisms (GCM) 10K type strain sequencing project: providing services to taxonomists for standard genome sequencing and annotation.</title>
        <authorList>
            <consortium name="The Broad Institute Genomics Platform"/>
            <consortium name="The Broad Institute Genome Sequencing Center for Infectious Disease"/>
            <person name="Wu L."/>
            <person name="Ma J."/>
        </authorList>
    </citation>
    <scope>NUCLEOTIDE SEQUENCE [LARGE SCALE GENOMIC DNA]</scope>
    <source>
        <strain evidence="3">JCM 15478</strain>
    </source>
</reference>
<keyword evidence="1" id="KW-1133">Transmembrane helix</keyword>
<feature type="transmembrane region" description="Helical" evidence="1">
    <location>
        <begin position="20"/>
        <end position="37"/>
    </location>
</feature>
<name>A0ABP5H322_9ACTN</name>